<organism evidence="1 2">
    <name type="scientific">Papaver atlanticum</name>
    <dbReference type="NCBI Taxonomy" id="357466"/>
    <lineage>
        <taxon>Eukaryota</taxon>
        <taxon>Viridiplantae</taxon>
        <taxon>Streptophyta</taxon>
        <taxon>Embryophyta</taxon>
        <taxon>Tracheophyta</taxon>
        <taxon>Spermatophyta</taxon>
        <taxon>Magnoliopsida</taxon>
        <taxon>Ranunculales</taxon>
        <taxon>Papaveraceae</taxon>
        <taxon>Papaveroideae</taxon>
        <taxon>Papaver</taxon>
    </lineage>
</organism>
<protein>
    <submittedName>
        <fullName evidence="1">Uncharacterized protein</fullName>
    </submittedName>
</protein>
<comment type="caution">
    <text evidence="1">The sequence shown here is derived from an EMBL/GenBank/DDBJ whole genome shotgun (WGS) entry which is preliminary data.</text>
</comment>
<name>A0AAD4X556_9MAGN</name>
<dbReference type="Proteomes" id="UP001202328">
    <property type="component" value="Unassembled WGS sequence"/>
</dbReference>
<sequence>MKLKTDMNHLTPQRMKNRRKIIRKNQRQTKKETTSEWKDLYDRLILGDDGSIFSSLVKSLLWLAMAQMSLQRIKPQIHGVGESQVLKS</sequence>
<evidence type="ECO:0000313" key="2">
    <source>
        <dbReference type="Proteomes" id="UP001202328"/>
    </source>
</evidence>
<dbReference type="AlphaFoldDB" id="A0AAD4X556"/>
<gene>
    <name evidence="1" type="ORF">MKW98_027015</name>
</gene>
<dbReference type="EMBL" id="JAJJMB010017545">
    <property type="protein sequence ID" value="KAI3837656.1"/>
    <property type="molecule type" value="Genomic_DNA"/>
</dbReference>
<evidence type="ECO:0000313" key="1">
    <source>
        <dbReference type="EMBL" id="KAI3837656.1"/>
    </source>
</evidence>
<accession>A0AAD4X556</accession>
<proteinExistence type="predicted"/>
<reference evidence="1" key="1">
    <citation type="submission" date="2022-04" db="EMBL/GenBank/DDBJ databases">
        <title>A functionally conserved STORR gene fusion in Papaver species that diverged 16.8 million years ago.</title>
        <authorList>
            <person name="Catania T."/>
        </authorList>
    </citation>
    <scope>NUCLEOTIDE SEQUENCE</scope>
    <source>
        <strain evidence="1">S-188037</strain>
    </source>
</reference>
<keyword evidence="2" id="KW-1185">Reference proteome</keyword>